<comment type="caution">
    <text evidence="1">The sequence shown here is derived from an EMBL/GenBank/DDBJ whole genome shotgun (WGS) entry which is preliminary data.</text>
</comment>
<evidence type="ECO:0000313" key="1">
    <source>
        <dbReference type="EMBL" id="KZS64304.1"/>
    </source>
</evidence>
<dbReference type="InterPro" id="IPR019587">
    <property type="entry name" value="Polyketide_cyclase/dehydratase"/>
</dbReference>
<evidence type="ECO:0008006" key="3">
    <source>
        <dbReference type="Google" id="ProtNLM"/>
    </source>
</evidence>
<sequence>MTHSVVVEQSRAIPVTVEDAFSRTLPIALPVICSRWYGVIPPIKEVREQTGDWDAAGQTRVITMVGGGLVRETLTNVDPPRSFSYTLTDIKGPLAPLVSLVEGKWSFAPAGTGTRVAWQWTLHPKSGVTAPLLPLFGRMWKGYARIVLEKLAEQLVG</sequence>
<protein>
    <recommendedName>
        <fullName evidence="3">SRPBCC family protein</fullName>
    </recommendedName>
</protein>
<organism evidence="1 2">
    <name type="scientific">Mycobacterium ostraviense</name>
    <dbReference type="NCBI Taxonomy" id="2738409"/>
    <lineage>
        <taxon>Bacteria</taxon>
        <taxon>Bacillati</taxon>
        <taxon>Actinomycetota</taxon>
        <taxon>Actinomycetes</taxon>
        <taxon>Mycobacteriales</taxon>
        <taxon>Mycobacteriaceae</taxon>
        <taxon>Mycobacterium</taxon>
    </lineage>
</organism>
<dbReference type="RefSeq" id="WP_075509909.1">
    <property type="nucleotide sequence ID" value="NZ_CP089224.1"/>
</dbReference>
<dbReference type="AlphaFoldDB" id="A0A162D913"/>
<evidence type="ECO:0000313" key="2">
    <source>
        <dbReference type="Proteomes" id="UP000077342"/>
    </source>
</evidence>
<accession>A0A162D913</accession>
<dbReference type="Pfam" id="PF10604">
    <property type="entry name" value="Polyketide_cyc2"/>
    <property type="match status" value="1"/>
</dbReference>
<gene>
    <name evidence="1" type="ORF">A4G28_07865</name>
</gene>
<name>A0A162D913_9MYCO</name>
<dbReference type="Proteomes" id="UP000077342">
    <property type="component" value="Unassembled WGS sequence"/>
</dbReference>
<dbReference type="SUPFAM" id="SSF55961">
    <property type="entry name" value="Bet v1-like"/>
    <property type="match status" value="1"/>
</dbReference>
<dbReference type="EMBL" id="LWCI01000087">
    <property type="protein sequence ID" value="KZS64304.1"/>
    <property type="molecule type" value="Genomic_DNA"/>
</dbReference>
<dbReference type="InterPro" id="IPR023393">
    <property type="entry name" value="START-like_dom_sf"/>
</dbReference>
<keyword evidence="2" id="KW-1185">Reference proteome</keyword>
<reference evidence="2" key="1">
    <citation type="submission" date="2016-04" db="EMBL/GenBank/DDBJ databases">
        <authorList>
            <person name="Strapagiel D."/>
            <person name="Borowka P."/>
            <person name="Marciniak B."/>
            <person name="Bakula Z."/>
            <person name="Van Ingen J."/>
            <person name="Safianowska A."/>
            <person name="Dziadek J."/>
            <person name="Jagielski T."/>
        </authorList>
    </citation>
    <scope>NUCLEOTIDE SEQUENCE [LARGE SCALE GENOMIC DNA]</scope>
    <source>
        <strain evidence="2">1010001458</strain>
    </source>
</reference>
<proteinExistence type="predicted"/>
<dbReference type="Gene3D" id="3.30.530.20">
    <property type="match status" value="1"/>
</dbReference>